<proteinExistence type="predicted"/>
<evidence type="ECO:0000313" key="1">
    <source>
        <dbReference type="EMBL" id="GAF94370.1"/>
    </source>
</evidence>
<sequence>RSNRKDARTRQLLGEVVMKDHRPQWVTWAQQRLALMGDEGAATRPVSIE</sequence>
<accession>X0V148</accession>
<gene>
    <name evidence="1" type="ORF">S01H1_31954</name>
</gene>
<organism evidence="1">
    <name type="scientific">marine sediment metagenome</name>
    <dbReference type="NCBI Taxonomy" id="412755"/>
    <lineage>
        <taxon>unclassified sequences</taxon>
        <taxon>metagenomes</taxon>
        <taxon>ecological metagenomes</taxon>
    </lineage>
</organism>
<dbReference type="EMBL" id="BARS01019753">
    <property type="protein sequence ID" value="GAF94370.1"/>
    <property type="molecule type" value="Genomic_DNA"/>
</dbReference>
<protein>
    <submittedName>
        <fullName evidence="1">Uncharacterized protein</fullName>
    </submittedName>
</protein>
<dbReference type="AlphaFoldDB" id="X0V148"/>
<name>X0V148_9ZZZZ</name>
<reference evidence="1" key="1">
    <citation type="journal article" date="2014" name="Front. Microbiol.">
        <title>High frequency of phylogenetically diverse reductive dehalogenase-homologous genes in deep subseafloor sedimentary metagenomes.</title>
        <authorList>
            <person name="Kawai M."/>
            <person name="Futagami T."/>
            <person name="Toyoda A."/>
            <person name="Takaki Y."/>
            <person name="Nishi S."/>
            <person name="Hori S."/>
            <person name="Arai W."/>
            <person name="Tsubouchi T."/>
            <person name="Morono Y."/>
            <person name="Uchiyama I."/>
            <person name="Ito T."/>
            <person name="Fujiyama A."/>
            <person name="Inagaki F."/>
            <person name="Takami H."/>
        </authorList>
    </citation>
    <scope>NUCLEOTIDE SEQUENCE</scope>
    <source>
        <strain evidence="1">Expedition CK06-06</strain>
    </source>
</reference>
<comment type="caution">
    <text evidence="1">The sequence shown here is derived from an EMBL/GenBank/DDBJ whole genome shotgun (WGS) entry which is preliminary data.</text>
</comment>
<feature type="non-terminal residue" evidence="1">
    <location>
        <position position="1"/>
    </location>
</feature>